<name>A0A1N6X1A0_9EURY</name>
<dbReference type="AlphaFoldDB" id="A0A1N6X1A0"/>
<dbReference type="Gene3D" id="1.20.144.10">
    <property type="entry name" value="Phosphatidic acid phosphatase type 2/haloperoxidase"/>
    <property type="match status" value="1"/>
</dbReference>
<dbReference type="OrthoDB" id="329477at2157"/>
<evidence type="ECO:0000259" key="2">
    <source>
        <dbReference type="Pfam" id="PF14378"/>
    </source>
</evidence>
<feature type="transmembrane region" description="Helical" evidence="1">
    <location>
        <begin position="104"/>
        <end position="125"/>
    </location>
</feature>
<gene>
    <name evidence="3" type="ORF">SAMN05421858_0948</name>
</gene>
<evidence type="ECO:0000256" key="1">
    <source>
        <dbReference type="SAM" id="Phobius"/>
    </source>
</evidence>
<evidence type="ECO:0000313" key="4">
    <source>
        <dbReference type="Proteomes" id="UP000186914"/>
    </source>
</evidence>
<feature type="transmembrane region" description="Helical" evidence="1">
    <location>
        <begin position="212"/>
        <end position="229"/>
    </location>
</feature>
<sequence>MLSALHFHSLPLGTQFTLLVAVPSIATLMVGKIVFLPDASLRTLLRDFLKTDWKYLGVAWVVTNIVNTLALHFHAGRTFTEFVYAIEGATVATFQGIASTPLTLLFTAVYLVGFPFVVLFTYFKLKAHDEEEAKRYALAYVFLVLLSVPFFILFPVKVSSLYLTTVEPLMYELDPAIQHGIFSTDTLVKAFPSLHTGLSVLAALYARKAGTAYAYTISVLTVAIVFSTLYLGVHWITDAAFAVVLVACAYYLSQRVSEPRWSVVSREAVAAVRRTAGR</sequence>
<dbReference type="Pfam" id="PF14378">
    <property type="entry name" value="PAP2_3"/>
    <property type="match status" value="1"/>
</dbReference>
<keyword evidence="1" id="KW-1133">Transmembrane helix</keyword>
<feature type="transmembrane region" description="Helical" evidence="1">
    <location>
        <begin position="12"/>
        <end position="35"/>
    </location>
</feature>
<keyword evidence="1" id="KW-0812">Transmembrane</keyword>
<feature type="domain" description="Inositolphosphotransferase Aur1/Ipt1" evidence="2">
    <location>
        <begin position="101"/>
        <end position="252"/>
    </location>
</feature>
<keyword evidence="1" id="KW-0472">Membrane</keyword>
<dbReference type="RefSeq" id="WP_076428400.1">
    <property type="nucleotide sequence ID" value="NZ_FTNO01000001.1"/>
</dbReference>
<evidence type="ECO:0000313" key="3">
    <source>
        <dbReference type="EMBL" id="SIQ96107.1"/>
    </source>
</evidence>
<accession>A0A1N6X1A0</accession>
<reference evidence="4" key="1">
    <citation type="submission" date="2017-01" db="EMBL/GenBank/DDBJ databases">
        <authorList>
            <person name="Varghese N."/>
            <person name="Submissions S."/>
        </authorList>
    </citation>
    <scope>NUCLEOTIDE SEQUENCE [LARGE SCALE GENOMIC DNA]</scope>
    <source>
        <strain evidence="4">CGMCC 1.7737</strain>
    </source>
</reference>
<proteinExistence type="predicted"/>
<keyword evidence="4" id="KW-1185">Reference proteome</keyword>
<dbReference type="SUPFAM" id="SSF48317">
    <property type="entry name" value="Acid phosphatase/Vanadium-dependent haloperoxidase"/>
    <property type="match status" value="1"/>
</dbReference>
<feature type="transmembrane region" description="Helical" evidence="1">
    <location>
        <begin position="55"/>
        <end position="75"/>
    </location>
</feature>
<dbReference type="InterPro" id="IPR036938">
    <property type="entry name" value="PAP2/HPO_sf"/>
</dbReference>
<dbReference type="EMBL" id="FTNO01000001">
    <property type="protein sequence ID" value="SIQ96107.1"/>
    <property type="molecule type" value="Genomic_DNA"/>
</dbReference>
<feature type="transmembrane region" description="Helical" evidence="1">
    <location>
        <begin position="137"/>
        <end position="156"/>
    </location>
</feature>
<dbReference type="InterPro" id="IPR026841">
    <property type="entry name" value="Aur1/Ipt1"/>
</dbReference>
<dbReference type="GO" id="GO:0016020">
    <property type="term" value="C:membrane"/>
    <property type="evidence" value="ECO:0007669"/>
    <property type="project" value="UniProtKB-SubCell"/>
</dbReference>
<protein>
    <submittedName>
        <fullName evidence="3">PAP2 superfamily protein</fullName>
    </submittedName>
</protein>
<dbReference type="Proteomes" id="UP000186914">
    <property type="component" value="Unassembled WGS sequence"/>
</dbReference>
<organism evidence="3 4">
    <name type="scientific">Haladaptatus litoreus</name>
    <dbReference type="NCBI Taxonomy" id="553468"/>
    <lineage>
        <taxon>Archaea</taxon>
        <taxon>Methanobacteriati</taxon>
        <taxon>Methanobacteriota</taxon>
        <taxon>Stenosarchaea group</taxon>
        <taxon>Halobacteria</taxon>
        <taxon>Halobacteriales</taxon>
        <taxon>Haladaptataceae</taxon>
        <taxon>Haladaptatus</taxon>
    </lineage>
</organism>